<dbReference type="Proteomes" id="UP000187486">
    <property type="component" value="Unassembled WGS sequence"/>
</dbReference>
<evidence type="ECO:0000259" key="7">
    <source>
        <dbReference type="Pfam" id="PF14464"/>
    </source>
</evidence>
<dbReference type="EMBL" id="MQUQ01000023">
    <property type="protein sequence ID" value="OLZ44688.1"/>
    <property type="molecule type" value="Genomic_DNA"/>
</dbReference>
<dbReference type="Gene3D" id="3.40.140.10">
    <property type="entry name" value="Cytidine Deaminase, domain 2"/>
    <property type="match status" value="1"/>
</dbReference>
<protein>
    <recommendedName>
        <fullName evidence="10">MPN domain-containing protein</fullName>
    </recommendedName>
</protein>
<dbReference type="Pfam" id="PF00899">
    <property type="entry name" value="ThiF"/>
    <property type="match status" value="1"/>
</dbReference>
<evidence type="ECO:0000313" key="8">
    <source>
        <dbReference type="EMBL" id="OLZ44688.1"/>
    </source>
</evidence>
<evidence type="ECO:0000256" key="2">
    <source>
        <dbReference type="ARBA" id="ARBA00022723"/>
    </source>
</evidence>
<dbReference type="PANTHER" id="PTHR10953:SF102">
    <property type="entry name" value="ADENYLYLTRANSFERASE AND SULFURTRANSFERASE MOCS3"/>
    <property type="match status" value="1"/>
</dbReference>
<organism evidence="8 9">
    <name type="scientific">Amycolatopsis coloradensis</name>
    <dbReference type="NCBI Taxonomy" id="76021"/>
    <lineage>
        <taxon>Bacteria</taxon>
        <taxon>Bacillati</taxon>
        <taxon>Actinomycetota</taxon>
        <taxon>Actinomycetes</taxon>
        <taxon>Pseudonocardiales</taxon>
        <taxon>Pseudonocardiaceae</taxon>
        <taxon>Amycolatopsis</taxon>
    </lineage>
</organism>
<dbReference type="GO" id="GO:0008237">
    <property type="term" value="F:metallopeptidase activity"/>
    <property type="evidence" value="ECO:0007669"/>
    <property type="project" value="UniProtKB-KW"/>
</dbReference>
<evidence type="ECO:0000256" key="1">
    <source>
        <dbReference type="ARBA" id="ARBA00022670"/>
    </source>
</evidence>
<dbReference type="Pfam" id="PF14457">
    <property type="entry name" value="Prok-E2_A"/>
    <property type="match status" value="1"/>
</dbReference>
<dbReference type="OrthoDB" id="6377837at2"/>
<keyword evidence="4" id="KW-0862">Zinc</keyword>
<evidence type="ECO:0000256" key="4">
    <source>
        <dbReference type="ARBA" id="ARBA00022833"/>
    </source>
</evidence>
<dbReference type="InterPro" id="IPR000594">
    <property type="entry name" value="ThiF_NAD_FAD-bd"/>
</dbReference>
<keyword evidence="2" id="KW-0479">Metal-binding</keyword>
<dbReference type="InterPro" id="IPR016135">
    <property type="entry name" value="UBQ-conjugating_enzyme/RWD"/>
</dbReference>
<keyword evidence="5" id="KW-0482">Metalloprotease</keyword>
<dbReference type="AlphaFoldDB" id="A0A1R0KGK5"/>
<sequence>MTEAAVELAAAQLTDLEALSGGALEVLDRPGGNGGAGGRFVISIDTGVSGAGAGVRVRARERFRILVPETFPYEPPSVLAEHRRWAGSRHVQQSSLLCLYAAPSVEWVPADGMRGLLDRLLTWLEHAAAGTLDPDSRPLHPPVAYPTAPGCAVVEPNLGDRAPWSRGTDSGVVRQFAWCVRDVDRVDVLAWLTEDQVVDRANSEGASPTNPQGKPYFFALNVLLTDELGWEYPNTAAELAEGLSQAGYPREALLGDLAWTSQANQVLRFRAANTDKDPVVMLLGTPSRRTSGSARLAHLVAWKLDQFGENITGLLARRPGTFTKKTDEQLQAAARGWLGTADVQWMPVFDQRTEITQRRDDQTATSTLRRARVLVLGCGALGAPVAEYCVRAGARSVTVLDRGVVTPGILVRQPYSDGDIGHHKAVVLAGRLNAITRKGTACSVVNNAIKFVLNDLDPTAFDLIVDATADSGTRAAIERVRRPLPAARGPWPPTVTMIIGHQADLGLVTVARSGATGTGHDILRRVLLRSRRTDLPEWQDVIADFFPNPPRSGMFFPEPGCSEPTFVGSAADVTALAAALFTAAVQDLAAEPTGEETMSAIAVRRPCLTDARQSAVKALSWPNDVVRTDPGIGYDVRISAEAMAEIRAEVRRGGRVRGRDVETGGMLLGAIDESTGVVSVDLATGPSPDSTLSSAYFDHGTAGTQELVDHHTRRTGGITGFLGIWHTHPCGVAAPSPTDLAGMAALTTFAGVANKALMVILGGSSQVWTAWTEGGGQPDVHVRVVARDPAATPSGTTARVQEAPPAGTYFPGGFSAAPAGVPVRRRRRWLWWGKR</sequence>
<evidence type="ECO:0000259" key="6">
    <source>
        <dbReference type="Pfam" id="PF00899"/>
    </source>
</evidence>
<feature type="domain" description="JAB" evidence="7">
    <location>
        <begin position="659"/>
        <end position="771"/>
    </location>
</feature>
<evidence type="ECO:0008006" key="10">
    <source>
        <dbReference type="Google" id="ProtNLM"/>
    </source>
</evidence>
<accession>A0A1R0KGK5</accession>
<dbReference type="GO" id="GO:0004792">
    <property type="term" value="F:thiosulfate-cyanide sulfurtransferase activity"/>
    <property type="evidence" value="ECO:0007669"/>
    <property type="project" value="TreeGrafter"/>
</dbReference>
<comment type="caution">
    <text evidence="8">The sequence shown here is derived from an EMBL/GenBank/DDBJ whole genome shotgun (WGS) entry which is preliminary data.</text>
</comment>
<dbReference type="SUPFAM" id="SSF102712">
    <property type="entry name" value="JAB1/MPN domain"/>
    <property type="match status" value="1"/>
</dbReference>
<dbReference type="GO" id="GO:0005737">
    <property type="term" value="C:cytoplasm"/>
    <property type="evidence" value="ECO:0007669"/>
    <property type="project" value="TreeGrafter"/>
</dbReference>
<dbReference type="RefSeq" id="WP_076167301.1">
    <property type="nucleotide sequence ID" value="NZ_JBEZVB010000067.1"/>
</dbReference>
<keyword evidence="9" id="KW-1185">Reference proteome</keyword>
<dbReference type="GO" id="GO:0016779">
    <property type="term" value="F:nucleotidyltransferase activity"/>
    <property type="evidence" value="ECO:0007669"/>
    <property type="project" value="TreeGrafter"/>
</dbReference>
<dbReference type="STRING" id="76021.BS329_35885"/>
<dbReference type="InterPro" id="IPR035985">
    <property type="entry name" value="Ubiquitin-activating_enz"/>
</dbReference>
<evidence type="ECO:0000313" key="9">
    <source>
        <dbReference type="Proteomes" id="UP000187486"/>
    </source>
</evidence>
<name>A0A1R0KGK5_9PSEU</name>
<evidence type="ECO:0000256" key="5">
    <source>
        <dbReference type="ARBA" id="ARBA00023049"/>
    </source>
</evidence>
<dbReference type="SUPFAM" id="SSF69572">
    <property type="entry name" value="Activating enzymes of the ubiquitin-like proteins"/>
    <property type="match status" value="1"/>
</dbReference>
<evidence type="ECO:0000256" key="3">
    <source>
        <dbReference type="ARBA" id="ARBA00022801"/>
    </source>
</evidence>
<dbReference type="Gene3D" id="3.40.50.720">
    <property type="entry name" value="NAD(P)-binding Rossmann-like Domain"/>
    <property type="match status" value="1"/>
</dbReference>
<dbReference type="InterPro" id="IPR045886">
    <property type="entry name" value="ThiF/MoeB/HesA"/>
</dbReference>
<gene>
    <name evidence="8" type="ORF">BS329_35885</name>
</gene>
<dbReference type="GO" id="GO:0046872">
    <property type="term" value="F:metal ion binding"/>
    <property type="evidence" value="ECO:0007669"/>
    <property type="project" value="UniProtKB-KW"/>
</dbReference>
<dbReference type="GO" id="GO:0008641">
    <property type="term" value="F:ubiquitin-like modifier activating enzyme activity"/>
    <property type="evidence" value="ECO:0007669"/>
    <property type="project" value="InterPro"/>
</dbReference>
<dbReference type="GO" id="GO:0006508">
    <property type="term" value="P:proteolysis"/>
    <property type="evidence" value="ECO:0007669"/>
    <property type="project" value="UniProtKB-KW"/>
</dbReference>
<reference evidence="8 9" key="1">
    <citation type="submission" date="2016-01" db="EMBL/GenBank/DDBJ databases">
        <title>Amycolatopsis coloradensis genome sequencing and assembly.</title>
        <authorList>
            <person name="Mayilraj S."/>
        </authorList>
    </citation>
    <scope>NUCLEOTIDE SEQUENCE [LARGE SCALE GENOMIC DNA]</scope>
    <source>
        <strain evidence="8 9">DSM 44225</strain>
    </source>
</reference>
<feature type="domain" description="THIF-type NAD/FAD binding fold" evidence="6">
    <location>
        <begin position="364"/>
        <end position="478"/>
    </location>
</feature>
<dbReference type="Pfam" id="PF14464">
    <property type="entry name" value="Prok-JAB"/>
    <property type="match status" value="1"/>
</dbReference>
<keyword evidence="1" id="KW-0645">Protease</keyword>
<keyword evidence="3" id="KW-0378">Hydrolase</keyword>
<dbReference type="PANTHER" id="PTHR10953">
    <property type="entry name" value="UBIQUITIN-ACTIVATING ENZYME E1"/>
    <property type="match status" value="1"/>
</dbReference>
<dbReference type="SUPFAM" id="SSF54495">
    <property type="entry name" value="UBC-like"/>
    <property type="match status" value="1"/>
</dbReference>
<proteinExistence type="predicted"/>
<dbReference type="InterPro" id="IPR032865">
    <property type="entry name" value="Prok-E2_A"/>
</dbReference>
<dbReference type="InterPro" id="IPR028090">
    <property type="entry name" value="JAB_dom_prok"/>
</dbReference>